<dbReference type="GO" id="GO:0009088">
    <property type="term" value="P:threonine biosynthetic process"/>
    <property type="evidence" value="ECO:0007669"/>
    <property type="project" value="TreeGrafter"/>
</dbReference>
<evidence type="ECO:0000313" key="3">
    <source>
        <dbReference type="EMBL" id="GEN59730.1"/>
    </source>
</evidence>
<comment type="caution">
    <text evidence="3">The sequence shown here is derived from an EMBL/GenBank/DDBJ whole genome shotgun (WGS) entry which is preliminary data.</text>
</comment>
<evidence type="ECO:0000259" key="2">
    <source>
        <dbReference type="Pfam" id="PF01636"/>
    </source>
</evidence>
<dbReference type="PANTHER" id="PTHR21064:SF6">
    <property type="entry name" value="AMINOGLYCOSIDE PHOSPHOTRANSFERASE DOMAIN-CONTAINING PROTEIN"/>
    <property type="match status" value="1"/>
</dbReference>
<keyword evidence="3" id="KW-0808">Transferase</keyword>
<protein>
    <submittedName>
        <fullName evidence="3">Aminoglycoside phosphotransferase</fullName>
    </submittedName>
</protein>
<dbReference type="EMBL" id="BJYF01000008">
    <property type="protein sequence ID" value="GEN59730.1"/>
    <property type="molecule type" value="Genomic_DNA"/>
</dbReference>
<evidence type="ECO:0000313" key="4">
    <source>
        <dbReference type="Proteomes" id="UP000321635"/>
    </source>
</evidence>
<accession>A0A511X9W0</accession>
<dbReference type="GO" id="GO:0004413">
    <property type="term" value="F:homoserine kinase activity"/>
    <property type="evidence" value="ECO:0007669"/>
    <property type="project" value="TreeGrafter"/>
</dbReference>
<proteinExistence type="inferred from homology"/>
<dbReference type="InterPro" id="IPR050249">
    <property type="entry name" value="Pseudomonas-type_ThrB"/>
</dbReference>
<sequence>MKEKLEPHRSHGLGLEDVAPDWPALEMEDVERLLASYPDAGRPLEIVWRSPRPFSAAAQIRTNRGTVIVKRVHRDVRSPDDMEGEHAFIAHLRARGAPVVEVLRDRDGCGALQQGLWTCEVHRVGSGLDVYRDAPSWTPYRSPDHAHAAGVSLGALHRAASGFAHHARRGGMLRADFRLFGDEDPIARIEDDLAARPALARWLGERDWRREITERLLQPFHRRAVAAVRATQPLWTHGDWHGSNLLWSAESDDAKVSTIMDFGLSNCSFALFDVATAIERTLVSWLDFERGVEPVADLDQLDALLDGYSATMPRGASLHGLAALLPLAHADFALSEVDYFAGATGNMAHAALAYDGYLLRHADWFDGNEGRRLLRRIAEREGRVA</sequence>
<dbReference type="SUPFAM" id="SSF56112">
    <property type="entry name" value="Protein kinase-like (PK-like)"/>
    <property type="match status" value="1"/>
</dbReference>
<dbReference type="STRING" id="1120919.GCA_000429165_02181"/>
<dbReference type="RefSeq" id="WP_211229185.1">
    <property type="nucleotide sequence ID" value="NZ_BAPG01000121.1"/>
</dbReference>
<dbReference type="Proteomes" id="UP000321635">
    <property type="component" value="Unassembled WGS sequence"/>
</dbReference>
<feature type="domain" description="Aminoglycoside phosphotransferase" evidence="2">
    <location>
        <begin position="59"/>
        <end position="308"/>
    </location>
</feature>
<dbReference type="PANTHER" id="PTHR21064">
    <property type="entry name" value="AMINOGLYCOSIDE PHOSPHOTRANSFERASE DOMAIN-CONTAINING PROTEIN-RELATED"/>
    <property type="match status" value="1"/>
</dbReference>
<gene>
    <name evidence="3" type="ORF">ANI02nite_16140</name>
</gene>
<dbReference type="AlphaFoldDB" id="A0A511X9W0"/>
<dbReference type="InterPro" id="IPR011009">
    <property type="entry name" value="Kinase-like_dom_sf"/>
</dbReference>
<keyword evidence="4" id="KW-1185">Reference proteome</keyword>
<evidence type="ECO:0000256" key="1">
    <source>
        <dbReference type="ARBA" id="ARBA00038240"/>
    </source>
</evidence>
<reference evidence="3 4" key="1">
    <citation type="submission" date="2019-07" db="EMBL/GenBank/DDBJ databases">
        <title>Whole genome shotgun sequence of Acetobacter nitrogenifigens NBRC 105050.</title>
        <authorList>
            <person name="Hosoyama A."/>
            <person name="Uohara A."/>
            <person name="Ohji S."/>
            <person name="Ichikawa N."/>
        </authorList>
    </citation>
    <scope>NUCLEOTIDE SEQUENCE [LARGE SCALE GENOMIC DNA]</scope>
    <source>
        <strain evidence="3 4">NBRC 105050</strain>
    </source>
</reference>
<name>A0A511X9W0_9PROT</name>
<dbReference type="Gene3D" id="3.90.1200.10">
    <property type="match status" value="1"/>
</dbReference>
<dbReference type="InterPro" id="IPR002575">
    <property type="entry name" value="Aminoglycoside_PTrfase"/>
</dbReference>
<comment type="similarity">
    <text evidence="1">Belongs to the pseudomonas-type ThrB family.</text>
</comment>
<organism evidence="3 4">
    <name type="scientific">Acetobacter nitrogenifigens DSM 23921 = NBRC 105050</name>
    <dbReference type="NCBI Taxonomy" id="1120919"/>
    <lineage>
        <taxon>Bacteria</taxon>
        <taxon>Pseudomonadati</taxon>
        <taxon>Pseudomonadota</taxon>
        <taxon>Alphaproteobacteria</taxon>
        <taxon>Acetobacterales</taxon>
        <taxon>Acetobacteraceae</taxon>
        <taxon>Acetobacter</taxon>
    </lineage>
</organism>
<dbReference type="Pfam" id="PF01636">
    <property type="entry name" value="APH"/>
    <property type="match status" value="1"/>
</dbReference>